<feature type="region of interest" description="Disordered" evidence="7">
    <location>
        <begin position="1"/>
        <end position="27"/>
    </location>
</feature>
<evidence type="ECO:0000256" key="2">
    <source>
        <dbReference type="ARBA" id="ARBA00023187"/>
    </source>
</evidence>
<dbReference type="SUPFAM" id="SSF50978">
    <property type="entry name" value="WD40 repeat-like"/>
    <property type="match status" value="1"/>
</dbReference>
<dbReference type="PANTHER" id="PTHR13211:SF0">
    <property type="entry name" value="TELOMERASE CAJAL BODY PROTEIN 1"/>
    <property type="match status" value="1"/>
</dbReference>
<dbReference type="VEuPathDB" id="FungiDB:GVI51_J11231"/>
<accession>A0A0W0C6I7</accession>
<keyword evidence="1" id="KW-0507">mRNA processing</keyword>
<evidence type="ECO:0000256" key="5">
    <source>
        <dbReference type="ARBA" id="ARBA00038575"/>
    </source>
</evidence>
<feature type="non-terminal residue" evidence="8">
    <location>
        <position position="609"/>
    </location>
</feature>
<dbReference type="PANTHER" id="PTHR13211">
    <property type="entry name" value="TELOMERASE CAJAL BODY PROTEIN 1"/>
    <property type="match status" value="1"/>
</dbReference>
<comment type="subunit">
    <text evidence="5">Associates with snRNPs.</text>
</comment>
<dbReference type="GO" id="GO:0008380">
    <property type="term" value="P:RNA splicing"/>
    <property type="evidence" value="ECO:0007669"/>
    <property type="project" value="UniProtKB-KW"/>
</dbReference>
<comment type="similarity">
    <text evidence="4">Belongs to the SWT21 family.</text>
</comment>
<dbReference type="VEuPathDB" id="FungiDB:GWK60_J11187"/>
<feature type="compositionally biased region" description="Polar residues" evidence="7">
    <location>
        <begin position="10"/>
        <end position="27"/>
    </location>
</feature>
<dbReference type="VEuPathDB" id="FungiDB:B1J91_J11418g"/>
<gene>
    <name evidence="8" type="ORF">AO440_005521</name>
</gene>
<dbReference type="VEuPathDB" id="FungiDB:CAGL0J11396g"/>
<evidence type="ECO:0000313" key="8">
    <source>
        <dbReference type="EMBL" id="KTA95230.1"/>
    </source>
</evidence>
<dbReference type="Gene3D" id="2.130.10.10">
    <property type="entry name" value="YVTN repeat-like/Quinoprotein amine dehydrogenase"/>
    <property type="match status" value="1"/>
</dbReference>
<dbReference type="GO" id="GO:0006397">
    <property type="term" value="P:mRNA processing"/>
    <property type="evidence" value="ECO:0007669"/>
    <property type="project" value="UniProtKB-KW"/>
</dbReference>
<dbReference type="VEuPathDB" id="FungiDB:CAGL0J11418g"/>
<reference evidence="8 9" key="1">
    <citation type="submission" date="2015-10" db="EMBL/GenBank/DDBJ databases">
        <title>Draft genomes sequences of Candida glabrata isolates 1A, 1B, 2A, 2B, 3A and 3B.</title>
        <authorList>
            <person name="Haavelsrud O.E."/>
            <person name="Gaustad P."/>
        </authorList>
    </citation>
    <scope>NUCLEOTIDE SEQUENCE [LARGE SCALE GENOMIC DNA]</scope>
    <source>
        <strain evidence="8">910700640</strain>
    </source>
</reference>
<sequence>MKENGRKSRSNALRATLNPNSQNNNISDLDLYKKHKAEYGTRLMTEDLTSPEEIMLLNEGSPTTLRSKGKSFTENDEKDSMRKVVINNLEEDNLDPPKLKKELQFIGKKKASPQYQVLENKERSLDPIERHRRKTSLLKAIGEPVPLPYLQNGPNNYVNVKNEESQRFDQTEMDSIDQRWNSVIESNRKIVKARLNEIRNAGKGIRLDSPQPRRVSEENVQGHSHNILEQSEKSNVSLKSEGHQDMYASFDDGYGDSIVIGTPKQDLIKSKRLDDAKVLSDIKSILLENSTKLDTVIEVLGSSKKVKLDKNNKIALNRLDKYSMNQANVKNTTFHSMTSVSYNLSPYCSTGTTFRKQPLYRIWETESSTSADLSQKLNYMFPKLGLSESQTSLKDKDVTKDVVCQDIHWSVDATSLVTINSDYGIRQYLIPDPKSDQTLLNPYSRIFAHESVLSSDISPRYSLYEGSSEPLANSILIGAKNVPIKLVDLNDTNNLSTIRSYDISNLENEKFETPYVLKYHRESLFLSGTVRNKVNVYDVNRREPVNTLTYSRRSKCGTQSYKSIISCLDDSFSDNQVRYCGSYKNQVFIIDLRGKTLQLLNNLQGNGAR</sequence>
<dbReference type="Proteomes" id="UP000054886">
    <property type="component" value="Unassembled WGS sequence"/>
</dbReference>
<dbReference type="EMBL" id="LLZZ01000185">
    <property type="protein sequence ID" value="KTA95230.1"/>
    <property type="molecule type" value="Genomic_DNA"/>
</dbReference>
<dbReference type="InterPro" id="IPR051150">
    <property type="entry name" value="SWT21/TCAB1_mRNA_Telomere"/>
</dbReference>
<evidence type="ECO:0000256" key="1">
    <source>
        <dbReference type="ARBA" id="ARBA00022664"/>
    </source>
</evidence>
<dbReference type="VEuPathDB" id="FungiDB:B1J91_J11396g"/>
<evidence type="ECO:0000256" key="6">
    <source>
        <dbReference type="ARBA" id="ARBA00040352"/>
    </source>
</evidence>
<protein>
    <recommendedName>
        <fullName evidence="6">Protein SWT21</fullName>
    </recommendedName>
</protein>
<proteinExistence type="inferred from homology"/>
<dbReference type="InterPro" id="IPR015943">
    <property type="entry name" value="WD40/YVTN_repeat-like_dom_sf"/>
</dbReference>
<organism evidence="8 9">
    <name type="scientific">Candida glabrata</name>
    <name type="common">Yeast</name>
    <name type="synonym">Torulopsis glabrata</name>
    <dbReference type="NCBI Taxonomy" id="5478"/>
    <lineage>
        <taxon>Eukaryota</taxon>
        <taxon>Fungi</taxon>
        <taxon>Dikarya</taxon>
        <taxon>Ascomycota</taxon>
        <taxon>Saccharomycotina</taxon>
        <taxon>Saccharomycetes</taxon>
        <taxon>Saccharomycetales</taxon>
        <taxon>Saccharomycetaceae</taxon>
        <taxon>Nakaseomyces</taxon>
    </lineage>
</organism>
<keyword evidence="2" id="KW-0508">mRNA splicing</keyword>
<comment type="function">
    <text evidence="3">Involved in mRNA splicing. Helps to stabilize the U1 snRNP-5' splice site interaction.</text>
</comment>
<evidence type="ECO:0000313" key="9">
    <source>
        <dbReference type="Proteomes" id="UP000054886"/>
    </source>
</evidence>
<dbReference type="InterPro" id="IPR036322">
    <property type="entry name" value="WD40_repeat_dom_sf"/>
</dbReference>
<comment type="caution">
    <text evidence="8">The sequence shown here is derived from an EMBL/GenBank/DDBJ whole genome shotgun (WGS) entry which is preliminary data.</text>
</comment>
<evidence type="ECO:0000256" key="3">
    <source>
        <dbReference type="ARBA" id="ARBA00037270"/>
    </source>
</evidence>
<evidence type="ECO:0000256" key="7">
    <source>
        <dbReference type="SAM" id="MobiDB-lite"/>
    </source>
</evidence>
<name>A0A0W0C6I7_CANGB</name>
<dbReference type="VEuPathDB" id="FungiDB:GWK60_J11209"/>
<dbReference type="AlphaFoldDB" id="A0A0W0C6I7"/>
<evidence type="ECO:0000256" key="4">
    <source>
        <dbReference type="ARBA" id="ARBA00038156"/>
    </source>
</evidence>
<dbReference type="VEuPathDB" id="FungiDB:GVI51_J11209"/>